<gene>
    <name evidence="1" type="ORF">METZ01_LOCUS103502</name>
</gene>
<name>A0A381WF11_9ZZZZ</name>
<proteinExistence type="predicted"/>
<dbReference type="EMBL" id="UINC01011479">
    <property type="protein sequence ID" value="SVA50648.1"/>
    <property type="molecule type" value="Genomic_DNA"/>
</dbReference>
<organism evidence="1">
    <name type="scientific">marine metagenome</name>
    <dbReference type="NCBI Taxonomy" id="408172"/>
    <lineage>
        <taxon>unclassified sequences</taxon>
        <taxon>metagenomes</taxon>
        <taxon>ecological metagenomes</taxon>
    </lineage>
</organism>
<dbReference type="AlphaFoldDB" id="A0A381WF11"/>
<reference evidence="1" key="1">
    <citation type="submission" date="2018-05" db="EMBL/GenBank/DDBJ databases">
        <authorList>
            <person name="Lanie J.A."/>
            <person name="Ng W.-L."/>
            <person name="Kazmierczak K.M."/>
            <person name="Andrzejewski T.M."/>
            <person name="Davidsen T.M."/>
            <person name="Wayne K.J."/>
            <person name="Tettelin H."/>
            <person name="Glass J.I."/>
            <person name="Rusch D."/>
            <person name="Podicherti R."/>
            <person name="Tsui H.-C.T."/>
            <person name="Winkler M.E."/>
        </authorList>
    </citation>
    <scope>NUCLEOTIDE SEQUENCE</scope>
</reference>
<protein>
    <submittedName>
        <fullName evidence="1">Uncharacterized protein</fullName>
    </submittedName>
</protein>
<accession>A0A381WF11</accession>
<sequence>MTDRQNLVVDYEDQADWLQDSIVIENVILPQEHDQLIIELEQAVYDNTRSMYNPPSSHIRIVGYAPADSDTVVKRGHNFWCDDENIFA</sequence>
<evidence type="ECO:0000313" key="1">
    <source>
        <dbReference type="EMBL" id="SVA50648.1"/>
    </source>
</evidence>